<name>A0A2A6LMY4_RHIFR</name>
<feature type="region of interest" description="Disordered" evidence="1">
    <location>
        <begin position="99"/>
        <end position="120"/>
    </location>
</feature>
<dbReference type="Proteomes" id="UP000220353">
    <property type="component" value="Unassembled WGS sequence"/>
</dbReference>
<organism evidence="2 3">
    <name type="scientific">Rhizobium fredii</name>
    <name type="common">Sinorhizobium fredii</name>
    <dbReference type="NCBI Taxonomy" id="380"/>
    <lineage>
        <taxon>Bacteria</taxon>
        <taxon>Pseudomonadati</taxon>
        <taxon>Pseudomonadota</taxon>
        <taxon>Alphaproteobacteria</taxon>
        <taxon>Hyphomicrobiales</taxon>
        <taxon>Rhizobiaceae</taxon>
        <taxon>Sinorhizobium/Ensifer group</taxon>
        <taxon>Sinorhizobium</taxon>
    </lineage>
</organism>
<feature type="compositionally biased region" description="Basic and acidic residues" evidence="1">
    <location>
        <begin position="110"/>
        <end position="120"/>
    </location>
</feature>
<comment type="caution">
    <text evidence="2">The sequence shown here is derived from an EMBL/GenBank/DDBJ whole genome shotgun (WGS) entry which is preliminary data.</text>
</comment>
<reference evidence="2 3" key="1">
    <citation type="submission" date="2017-09" db="EMBL/GenBank/DDBJ databases">
        <title>Comparative genomics of rhizobia isolated from Phaseolus vulgaris in China.</title>
        <authorList>
            <person name="Tong W."/>
        </authorList>
    </citation>
    <scope>NUCLEOTIDE SEQUENCE [LARGE SCALE GENOMIC DNA]</scope>
    <source>
        <strain evidence="2 3">PCH1</strain>
    </source>
</reference>
<dbReference type="AlphaFoldDB" id="A0A2A6LMY4"/>
<evidence type="ECO:0000313" key="3">
    <source>
        <dbReference type="Proteomes" id="UP000220353"/>
    </source>
</evidence>
<gene>
    <name evidence="2" type="ORF">CO661_32180</name>
</gene>
<accession>A0A2A6LMY4</accession>
<protein>
    <submittedName>
        <fullName evidence="2">Uncharacterized protein</fullName>
    </submittedName>
</protein>
<proteinExistence type="predicted"/>
<dbReference type="EMBL" id="NWTC01000050">
    <property type="protein sequence ID" value="PDT43944.1"/>
    <property type="molecule type" value="Genomic_DNA"/>
</dbReference>
<evidence type="ECO:0000256" key="1">
    <source>
        <dbReference type="SAM" id="MobiDB-lite"/>
    </source>
</evidence>
<sequence>MAQCSPTSLNCSSHEGNRNQYLRLADGKPSGAIDGVTISSALSSVSLRSSRIWSQLHNSRALANERANSLVSRHLQFITRGSERRLNVLVEGHRSIEDSPAAELNSASRVCEDHPDLQTR</sequence>
<evidence type="ECO:0000313" key="2">
    <source>
        <dbReference type="EMBL" id="PDT43944.1"/>
    </source>
</evidence>